<dbReference type="Proteomes" id="UP000504603">
    <property type="component" value="Unplaced"/>
</dbReference>
<proteinExistence type="predicted"/>
<dbReference type="GeneID" id="111009369"/>
<dbReference type="OrthoDB" id="1734327at2759"/>
<evidence type="ECO:0000313" key="1">
    <source>
        <dbReference type="Proteomes" id="UP000504603"/>
    </source>
</evidence>
<accession>A0A6J1C8T5</accession>
<dbReference type="Gene3D" id="3.40.50.2000">
    <property type="entry name" value="Glycogen Phosphorylase B"/>
    <property type="match status" value="2"/>
</dbReference>
<name>A0A6J1C8T5_MOMCH</name>
<gene>
    <name evidence="2" type="primary">LOC111009369</name>
</gene>
<dbReference type="SUPFAM" id="SSF53756">
    <property type="entry name" value="UDP-Glycosyltransferase/glycogen phosphorylase"/>
    <property type="match status" value="1"/>
</dbReference>
<dbReference type="RefSeq" id="XP_022138121.1">
    <property type="nucleotide sequence ID" value="XM_022282429.1"/>
</dbReference>
<dbReference type="KEGG" id="mcha:111009369"/>
<reference evidence="2" key="1">
    <citation type="submission" date="2025-08" db="UniProtKB">
        <authorList>
            <consortium name="RefSeq"/>
        </authorList>
    </citation>
    <scope>IDENTIFICATION</scope>
</reference>
<dbReference type="AlphaFoldDB" id="A0A6J1C8T5"/>
<keyword evidence="1" id="KW-1185">Reference proteome</keyword>
<evidence type="ECO:0000313" key="2">
    <source>
        <dbReference type="RefSeq" id="XP_022138121.1"/>
    </source>
</evidence>
<sequence length="84" mass="9129">MAAEEMGVAVELARGLESEIKRGEVKKIVQMVMGEGEGEEMRKNAAIVKDKMRAAMKEEGGEKGSSLRALDEFVAMIGSKREGQ</sequence>
<organism evidence="1 2">
    <name type="scientific">Momordica charantia</name>
    <name type="common">Bitter gourd</name>
    <name type="synonym">Balsam pear</name>
    <dbReference type="NCBI Taxonomy" id="3673"/>
    <lineage>
        <taxon>Eukaryota</taxon>
        <taxon>Viridiplantae</taxon>
        <taxon>Streptophyta</taxon>
        <taxon>Embryophyta</taxon>
        <taxon>Tracheophyta</taxon>
        <taxon>Spermatophyta</taxon>
        <taxon>Magnoliopsida</taxon>
        <taxon>eudicotyledons</taxon>
        <taxon>Gunneridae</taxon>
        <taxon>Pentapetalae</taxon>
        <taxon>rosids</taxon>
        <taxon>fabids</taxon>
        <taxon>Cucurbitales</taxon>
        <taxon>Cucurbitaceae</taxon>
        <taxon>Momordiceae</taxon>
        <taxon>Momordica</taxon>
    </lineage>
</organism>
<protein>
    <submittedName>
        <fullName evidence="2">UDP-glycosyltransferase 76E7-like</fullName>
    </submittedName>
</protein>